<dbReference type="InterPro" id="IPR035587">
    <property type="entry name" value="DUS-like_FMN-bd"/>
</dbReference>
<dbReference type="SUPFAM" id="SSF56317">
    <property type="entry name" value="Carbon-nitrogen hydrolase"/>
    <property type="match status" value="1"/>
</dbReference>
<evidence type="ECO:0000256" key="2">
    <source>
        <dbReference type="ARBA" id="ARBA00022630"/>
    </source>
</evidence>
<name>A0A0E9NCH4_SAICN</name>
<keyword evidence="3" id="KW-0288">FMN</keyword>
<dbReference type="EMBL" id="BACD03000009">
    <property type="protein sequence ID" value="GAO47498.1"/>
    <property type="molecule type" value="Genomic_DNA"/>
</dbReference>
<keyword evidence="5" id="KW-0819">tRNA processing</keyword>
<keyword evidence="7" id="KW-0560">Oxidoreductase</keyword>
<accession>A0A0E9NCH4</accession>
<evidence type="ECO:0000256" key="8">
    <source>
        <dbReference type="ARBA" id="ARBA00023027"/>
    </source>
</evidence>
<comment type="catalytic activity">
    <reaction evidence="16">
        <text>5,6-dihydrouridine(17) in tRNA + NADP(+) = uridine(17) in tRNA + NADPH + H(+)</text>
        <dbReference type="Rhea" id="RHEA:53368"/>
        <dbReference type="Rhea" id="RHEA-COMP:13541"/>
        <dbReference type="Rhea" id="RHEA-COMP:13542"/>
        <dbReference type="ChEBI" id="CHEBI:15378"/>
        <dbReference type="ChEBI" id="CHEBI:57783"/>
        <dbReference type="ChEBI" id="CHEBI:58349"/>
        <dbReference type="ChEBI" id="CHEBI:65315"/>
        <dbReference type="ChEBI" id="CHEBI:74443"/>
        <dbReference type="EC" id="1.3.1.88"/>
    </reaction>
    <physiologicalReaction direction="right-to-left" evidence="16">
        <dbReference type="Rhea" id="RHEA:53370"/>
    </physiologicalReaction>
</comment>
<evidence type="ECO:0000313" key="18">
    <source>
        <dbReference type="EMBL" id="GAO47498.1"/>
    </source>
</evidence>
<dbReference type="Gene3D" id="3.20.20.70">
    <property type="entry name" value="Aldolase class I"/>
    <property type="match status" value="1"/>
</dbReference>
<dbReference type="CDD" id="cd02801">
    <property type="entry name" value="DUS_like_FMN"/>
    <property type="match status" value="1"/>
</dbReference>
<comment type="cofactor">
    <cofactor evidence="1">
        <name>FMN</name>
        <dbReference type="ChEBI" id="CHEBI:58210"/>
    </cofactor>
</comment>
<comment type="similarity">
    <text evidence="9">Belongs to the Dus family. Dus1 subfamily.</text>
</comment>
<organism evidence="18 19">
    <name type="scientific">Saitoella complicata (strain BCRC 22490 / CBS 7301 / JCM 7358 / NBRC 10748 / NRRL Y-17804)</name>
    <dbReference type="NCBI Taxonomy" id="698492"/>
    <lineage>
        <taxon>Eukaryota</taxon>
        <taxon>Fungi</taxon>
        <taxon>Dikarya</taxon>
        <taxon>Ascomycota</taxon>
        <taxon>Taphrinomycotina</taxon>
        <taxon>Taphrinomycotina incertae sedis</taxon>
        <taxon>Saitoella</taxon>
    </lineage>
</organism>
<reference evidence="18 19" key="3">
    <citation type="journal article" date="2015" name="Genome Announc.">
        <title>Draft Genome Sequence of the Archiascomycetous Yeast Saitoella complicata.</title>
        <authorList>
            <person name="Yamauchi K."/>
            <person name="Kondo S."/>
            <person name="Hamamoto M."/>
            <person name="Takahashi Y."/>
            <person name="Ogura Y."/>
            <person name="Hayashi T."/>
            <person name="Nishida H."/>
        </authorList>
    </citation>
    <scope>NUCLEOTIDE SEQUENCE [LARGE SCALE GENOMIC DNA]</scope>
    <source>
        <strain evidence="18 19">NRRL Y-17804</strain>
    </source>
</reference>
<protein>
    <recommendedName>
        <fullName evidence="10">tRNA-dihydrouridine(16/17) synthase [NAD(P)(+)]</fullName>
        <ecNumber evidence="10">1.3.1.88</ecNumber>
    </recommendedName>
</protein>
<evidence type="ECO:0000256" key="1">
    <source>
        <dbReference type="ARBA" id="ARBA00001917"/>
    </source>
</evidence>
<evidence type="ECO:0000256" key="12">
    <source>
        <dbReference type="ARBA" id="ARBA00047652"/>
    </source>
</evidence>
<reference evidence="18 19" key="1">
    <citation type="journal article" date="2011" name="J. Gen. Appl. Microbiol.">
        <title>Draft genome sequencing of the enigmatic yeast Saitoella complicata.</title>
        <authorList>
            <person name="Nishida H."/>
            <person name="Hamamoto M."/>
            <person name="Sugiyama J."/>
        </authorList>
    </citation>
    <scope>NUCLEOTIDE SEQUENCE [LARGE SCALE GENOMIC DNA]</scope>
    <source>
        <strain evidence="18 19">NRRL Y-17804</strain>
    </source>
</reference>
<dbReference type="Proteomes" id="UP000033140">
    <property type="component" value="Unassembled WGS sequence"/>
</dbReference>
<gene>
    <name evidence="18" type="ORF">G7K_1704-t1</name>
</gene>
<evidence type="ECO:0000256" key="14">
    <source>
        <dbReference type="ARBA" id="ARBA00048934"/>
    </source>
</evidence>
<dbReference type="PROSITE" id="PS01136">
    <property type="entry name" value="UPF0034"/>
    <property type="match status" value="1"/>
</dbReference>
<evidence type="ECO:0000256" key="5">
    <source>
        <dbReference type="ARBA" id="ARBA00022694"/>
    </source>
</evidence>
<evidence type="ECO:0000256" key="10">
    <source>
        <dbReference type="ARBA" id="ARBA00038890"/>
    </source>
</evidence>
<reference evidence="18 19" key="2">
    <citation type="journal article" date="2014" name="J. Gen. Appl. Microbiol.">
        <title>The early diverging ascomycetous budding yeast Saitoella complicata has three histone deacetylases belonging to the Clr6, Hos2, and Rpd3 lineages.</title>
        <authorList>
            <person name="Nishida H."/>
            <person name="Matsumoto T."/>
            <person name="Kondo S."/>
            <person name="Hamamoto M."/>
            <person name="Yoshikawa H."/>
        </authorList>
    </citation>
    <scope>NUCLEOTIDE SEQUENCE [LARGE SCALE GENOMIC DNA]</scope>
    <source>
        <strain evidence="18 19">NRRL Y-17804</strain>
    </source>
</reference>
<dbReference type="GO" id="GO:0050660">
    <property type="term" value="F:flavin adenine dinucleotide binding"/>
    <property type="evidence" value="ECO:0007669"/>
    <property type="project" value="InterPro"/>
</dbReference>
<comment type="catalytic activity">
    <reaction evidence="15">
        <text>a 5,6-dihydrouridine in mRNA + NADP(+) = a uridine in mRNA + NADPH + H(+)</text>
        <dbReference type="Rhea" id="RHEA:69855"/>
        <dbReference type="Rhea" id="RHEA-COMP:14658"/>
        <dbReference type="Rhea" id="RHEA-COMP:17789"/>
        <dbReference type="ChEBI" id="CHEBI:15378"/>
        <dbReference type="ChEBI" id="CHEBI:57783"/>
        <dbReference type="ChEBI" id="CHEBI:58349"/>
        <dbReference type="ChEBI" id="CHEBI:65315"/>
        <dbReference type="ChEBI" id="CHEBI:74443"/>
    </reaction>
    <physiologicalReaction direction="right-to-left" evidence="15">
        <dbReference type="Rhea" id="RHEA:69857"/>
    </physiologicalReaction>
</comment>
<evidence type="ECO:0000256" key="9">
    <source>
        <dbReference type="ARBA" id="ARBA00038313"/>
    </source>
</evidence>
<evidence type="ECO:0000256" key="11">
    <source>
        <dbReference type="ARBA" id="ARBA00047287"/>
    </source>
</evidence>
<comment type="catalytic activity">
    <reaction evidence="14">
        <text>5,6-dihydrouridine(16) in tRNA + NAD(+) = uridine(16) in tRNA + NADH + H(+)</text>
        <dbReference type="Rhea" id="RHEA:53380"/>
        <dbReference type="Rhea" id="RHEA-COMP:13543"/>
        <dbReference type="Rhea" id="RHEA-COMP:13544"/>
        <dbReference type="ChEBI" id="CHEBI:15378"/>
        <dbReference type="ChEBI" id="CHEBI:57540"/>
        <dbReference type="ChEBI" id="CHEBI:57945"/>
        <dbReference type="ChEBI" id="CHEBI:65315"/>
        <dbReference type="ChEBI" id="CHEBI:74443"/>
        <dbReference type="EC" id="1.3.1.88"/>
    </reaction>
    <physiologicalReaction direction="right-to-left" evidence="14">
        <dbReference type="Rhea" id="RHEA:53382"/>
    </physiologicalReaction>
</comment>
<evidence type="ECO:0000256" key="15">
    <source>
        <dbReference type="ARBA" id="ARBA00049447"/>
    </source>
</evidence>
<evidence type="ECO:0000313" key="19">
    <source>
        <dbReference type="Proteomes" id="UP000033140"/>
    </source>
</evidence>
<keyword evidence="6" id="KW-0521">NADP</keyword>
<dbReference type="Gene3D" id="3.60.110.10">
    <property type="entry name" value="Carbon-nitrogen hydrolase"/>
    <property type="match status" value="1"/>
</dbReference>
<evidence type="ECO:0000256" key="4">
    <source>
        <dbReference type="ARBA" id="ARBA00022664"/>
    </source>
</evidence>
<dbReference type="PANTHER" id="PTHR11082:SF5">
    <property type="entry name" value="TRNA-DIHYDROURIDINE(16_17) SYNTHASE [NAD(P)(+)]-LIKE"/>
    <property type="match status" value="1"/>
</dbReference>
<keyword evidence="4" id="KW-0507">mRNA processing</keyword>
<dbReference type="InterPro" id="IPR013785">
    <property type="entry name" value="Aldolase_TIM"/>
</dbReference>
<dbReference type="EC" id="1.3.1.88" evidence="10"/>
<evidence type="ECO:0000256" key="13">
    <source>
        <dbReference type="ARBA" id="ARBA00048342"/>
    </source>
</evidence>
<evidence type="ECO:0000256" key="3">
    <source>
        <dbReference type="ARBA" id="ARBA00022643"/>
    </source>
</evidence>
<dbReference type="STRING" id="698492.A0A0E9NCH4"/>
<evidence type="ECO:0000256" key="6">
    <source>
        <dbReference type="ARBA" id="ARBA00022857"/>
    </source>
</evidence>
<dbReference type="Pfam" id="PF01207">
    <property type="entry name" value="Dus"/>
    <property type="match status" value="1"/>
</dbReference>
<dbReference type="SUPFAM" id="SSF51395">
    <property type="entry name" value="FMN-linked oxidoreductases"/>
    <property type="match status" value="1"/>
</dbReference>
<comment type="catalytic activity">
    <reaction evidence="13">
        <text>a 5,6-dihydrouridine in mRNA + NAD(+) = a uridine in mRNA + NADH + H(+)</text>
        <dbReference type="Rhea" id="RHEA:69851"/>
        <dbReference type="Rhea" id="RHEA-COMP:14658"/>
        <dbReference type="Rhea" id="RHEA-COMP:17789"/>
        <dbReference type="ChEBI" id="CHEBI:15378"/>
        <dbReference type="ChEBI" id="CHEBI:57540"/>
        <dbReference type="ChEBI" id="CHEBI:57945"/>
        <dbReference type="ChEBI" id="CHEBI:65315"/>
        <dbReference type="ChEBI" id="CHEBI:74443"/>
    </reaction>
    <physiologicalReaction direction="right-to-left" evidence="13">
        <dbReference type="Rhea" id="RHEA:69853"/>
    </physiologicalReaction>
</comment>
<evidence type="ECO:0000259" key="17">
    <source>
        <dbReference type="PROSITE" id="PS50263"/>
    </source>
</evidence>
<comment type="caution">
    <text evidence="18">The sequence shown here is derived from an EMBL/GenBank/DDBJ whole genome shotgun (WGS) entry which is preliminary data.</text>
</comment>
<dbReference type="AlphaFoldDB" id="A0A0E9NCH4"/>
<dbReference type="InterPro" id="IPR003010">
    <property type="entry name" value="C-N_Hydrolase"/>
</dbReference>
<evidence type="ECO:0000256" key="16">
    <source>
        <dbReference type="ARBA" id="ARBA00049467"/>
    </source>
</evidence>
<evidence type="ECO:0000256" key="7">
    <source>
        <dbReference type="ARBA" id="ARBA00023002"/>
    </source>
</evidence>
<dbReference type="PROSITE" id="PS50263">
    <property type="entry name" value="CN_HYDROLASE"/>
    <property type="match status" value="1"/>
</dbReference>
<dbReference type="GO" id="GO:0006397">
    <property type="term" value="P:mRNA processing"/>
    <property type="evidence" value="ECO:0007669"/>
    <property type="project" value="UniProtKB-KW"/>
</dbReference>
<dbReference type="Pfam" id="PF00795">
    <property type="entry name" value="CN_hydrolase"/>
    <property type="match status" value="1"/>
</dbReference>
<dbReference type="CDD" id="cd07197">
    <property type="entry name" value="nitrilase"/>
    <property type="match status" value="1"/>
</dbReference>
<dbReference type="GO" id="GO:0017150">
    <property type="term" value="F:tRNA dihydrouridine synthase activity"/>
    <property type="evidence" value="ECO:0007669"/>
    <property type="project" value="InterPro"/>
</dbReference>
<sequence>MSSAVAMDGPKPGEWESGRRIEVSDFKDIDTSEFYPTKFMTGRQFFEHLGKPRRIVAPMVDMSELAWRVLSRRHGADLCYTPMFHARLFAEPPEVSAEKYRNGVWSTLPEGEGPLIVQFCANNPDELLRAAKLVVGKCDAVDINFGCPQGIAKKGKYGAFLMEEWELVYSLINILHTRLAIPVTAKIRIFPDPAKTLAYAKMVLSAGATFLGVHGRTRDQKGILTGVADWTQIKMLRDNLPPETVIFANGNILHPGDIPRCLDATGADAVMSAEGNLYNPAIFHDPSEPLDVTHPRVDMMAREYLKIVAELNDKSSWSSTKAHLFKLLRPAFLIHTQPRNTLGKTRGNSIEELNAIIDAVSVEIDKAIAAGDGTGLTGNELDEHGFVELPWWRCQPCLRPEAPEGAGKKQKKKKAEIGEQKEKFAGAAAALALDAKLAEKKEEAVANGDVKKAREIPASAEELEVAMNGNKRAGSPSLKTPEDVKVQRVCAVTLRVRVDQTSAATPPTQHQLIHHLEHFRSNHSRTVMPSKDPKVALIQLYPEPLALEANFECAKAYITEAAKEGCDIAVLPEYALSLPIPEKAEEWVDAGKVWVGKYQELAKELKINIVPGTIVEKHGEGTGSESLYNVAYFIGRDGEIKGDYHKKNLWHPERDYLSKGEGQHQVIDTEFGKVGLLICWDLAFPEAFRALVKQGVKLIIAPTCWTYNDAGTNGLQRNPDSEAVFLDSMLTTRAFENGVAVVFVNAAGPKADGWLGHSRVTLPFIGPLVKTEDNEECMLTVEIPMEVLDEAEEVYKVRKDLADPDFHYGAKC</sequence>
<proteinExistence type="inferred from homology"/>
<keyword evidence="2" id="KW-0285">Flavoprotein</keyword>
<dbReference type="InterPro" id="IPR036526">
    <property type="entry name" value="C-N_Hydrolase_sf"/>
</dbReference>
<keyword evidence="8" id="KW-0520">NAD</keyword>
<feature type="domain" description="CN hydrolase" evidence="17">
    <location>
        <begin position="533"/>
        <end position="785"/>
    </location>
</feature>
<keyword evidence="19" id="KW-1185">Reference proteome</keyword>
<dbReference type="InterPro" id="IPR018517">
    <property type="entry name" value="tRNA_hU_synthase_CS"/>
</dbReference>
<comment type="catalytic activity">
    <reaction evidence="11">
        <text>5,6-dihydrouridine(17) in tRNA + NAD(+) = uridine(17) in tRNA + NADH + H(+)</text>
        <dbReference type="Rhea" id="RHEA:53372"/>
        <dbReference type="Rhea" id="RHEA-COMP:13541"/>
        <dbReference type="Rhea" id="RHEA-COMP:13542"/>
        <dbReference type="ChEBI" id="CHEBI:15378"/>
        <dbReference type="ChEBI" id="CHEBI:57540"/>
        <dbReference type="ChEBI" id="CHEBI:57945"/>
        <dbReference type="ChEBI" id="CHEBI:65315"/>
        <dbReference type="ChEBI" id="CHEBI:74443"/>
        <dbReference type="EC" id="1.3.1.88"/>
    </reaction>
    <physiologicalReaction direction="right-to-left" evidence="11">
        <dbReference type="Rhea" id="RHEA:53374"/>
    </physiologicalReaction>
</comment>
<dbReference type="PANTHER" id="PTHR11082">
    <property type="entry name" value="TRNA-DIHYDROURIDINE SYNTHASE"/>
    <property type="match status" value="1"/>
</dbReference>
<comment type="catalytic activity">
    <reaction evidence="12">
        <text>5,6-dihydrouridine(16) in tRNA + NADP(+) = uridine(16) in tRNA + NADPH + H(+)</text>
        <dbReference type="Rhea" id="RHEA:53376"/>
        <dbReference type="Rhea" id="RHEA-COMP:13543"/>
        <dbReference type="Rhea" id="RHEA-COMP:13544"/>
        <dbReference type="ChEBI" id="CHEBI:15378"/>
        <dbReference type="ChEBI" id="CHEBI:57783"/>
        <dbReference type="ChEBI" id="CHEBI:58349"/>
        <dbReference type="ChEBI" id="CHEBI:65315"/>
        <dbReference type="ChEBI" id="CHEBI:74443"/>
        <dbReference type="EC" id="1.3.1.88"/>
    </reaction>
    <physiologicalReaction direction="right-to-left" evidence="12">
        <dbReference type="Rhea" id="RHEA:53378"/>
    </physiologicalReaction>
</comment>